<name>A0A4P6DSZ3_9BIFI</name>
<dbReference type="EMBL" id="CP035464">
    <property type="protein sequence ID" value="QAY33121.1"/>
    <property type="molecule type" value="Genomic_DNA"/>
</dbReference>
<dbReference type="AlphaFoldDB" id="A0A4P6DSZ3"/>
<dbReference type="Proteomes" id="UP000293589">
    <property type="component" value="Chromosome"/>
</dbReference>
<accession>A0A4P6DSZ3</accession>
<protein>
    <submittedName>
        <fullName evidence="1">Uncharacterized protein</fullName>
    </submittedName>
</protein>
<sequence>MNVSTPPKHPWQPQQYKHLMDAEQAEWTRILIDLLNSKFELMELRDRMKLFDNTHAHVIEEIRIRSTGTPPRSSCTLDGIEVGHLLSADTPIVCDSTIPYWNIVTLPFVCRKYSSCDSTNIKERRPHGLQNH</sequence>
<reference evidence="1 2" key="1">
    <citation type="submission" date="2019-01" db="EMBL/GenBank/DDBJ databases">
        <title>Complete genome sequence of Bifidobacterium gallinarum CACC 514.</title>
        <authorList>
            <person name="Jung M."/>
        </authorList>
    </citation>
    <scope>NUCLEOTIDE SEQUENCE [LARGE SCALE GENOMIC DNA]</scope>
    <source>
        <strain evidence="1 2">CACC 514</strain>
    </source>
</reference>
<dbReference type="RefSeq" id="WP_129237618.1">
    <property type="nucleotide sequence ID" value="NZ_CP035464.1"/>
</dbReference>
<gene>
    <name evidence="1" type="ORF">ESN35_06680</name>
</gene>
<dbReference type="KEGG" id="bgx:ESN35_06680"/>
<evidence type="ECO:0000313" key="2">
    <source>
        <dbReference type="Proteomes" id="UP000293589"/>
    </source>
</evidence>
<evidence type="ECO:0000313" key="1">
    <source>
        <dbReference type="EMBL" id="QAY33121.1"/>
    </source>
</evidence>
<organism evidence="1 2">
    <name type="scientific">Bifidobacterium pullorum subsp. gallinarum</name>
    <dbReference type="NCBI Taxonomy" id="78344"/>
    <lineage>
        <taxon>Bacteria</taxon>
        <taxon>Bacillati</taxon>
        <taxon>Actinomycetota</taxon>
        <taxon>Actinomycetes</taxon>
        <taxon>Bifidobacteriales</taxon>
        <taxon>Bifidobacteriaceae</taxon>
        <taxon>Bifidobacterium</taxon>
    </lineage>
</organism>
<proteinExistence type="predicted"/>